<comment type="subcellular location">
    <subcellularLocation>
        <location evidence="7">Cell membrane</location>
        <topology evidence="7">Multi-pass membrane protein</topology>
    </subcellularLocation>
</comment>
<protein>
    <recommendedName>
        <fullName evidence="7">Phosphatidylglycerol--prolipoprotein diacylglyceryl transferase</fullName>
        <ecNumber evidence="7">2.5.1.145</ecNumber>
    </recommendedName>
</protein>
<evidence type="ECO:0000256" key="2">
    <source>
        <dbReference type="ARBA" id="ARBA00022475"/>
    </source>
</evidence>
<evidence type="ECO:0000256" key="3">
    <source>
        <dbReference type="ARBA" id="ARBA00022679"/>
    </source>
</evidence>
<evidence type="ECO:0000256" key="5">
    <source>
        <dbReference type="ARBA" id="ARBA00022989"/>
    </source>
</evidence>
<reference evidence="8 9" key="1">
    <citation type="submission" date="2023-07" db="EMBL/GenBank/DDBJ databases">
        <title>Genomic Encyclopedia of Type Strains, Phase IV (KMG-IV): sequencing the most valuable type-strain genomes for metagenomic binning, comparative biology and taxonomic classification.</title>
        <authorList>
            <person name="Goeker M."/>
        </authorList>
    </citation>
    <scope>NUCLEOTIDE SEQUENCE [LARGE SCALE GENOMIC DNA]</scope>
    <source>
        <strain evidence="8 9">DSM 22616</strain>
    </source>
</reference>
<comment type="pathway">
    <text evidence="7">Protein modification; lipoprotein biosynthesis (diacylglyceryl transfer).</text>
</comment>
<proteinExistence type="inferred from homology"/>
<keyword evidence="9" id="KW-1185">Reference proteome</keyword>
<dbReference type="GO" id="GO:0016740">
    <property type="term" value="F:transferase activity"/>
    <property type="evidence" value="ECO:0007669"/>
    <property type="project" value="UniProtKB-KW"/>
</dbReference>
<dbReference type="PANTHER" id="PTHR30589">
    <property type="entry name" value="PROLIPOPROTEIN DIACYLGLYCERYL TRANSFERASE"/>
    <property type="match status" value="1"/>
</dbReference>
<feature type="transmembrane region" description="Helical" evidence="7">
    <location>
        <begin position="87"/>
        <end position="104"/>
    </location>
</feature>
<feature type="transmembrane region" description="Helical" evidence="7">
    <location>
        <begin position="185"/>
        <end position="204"/>
    </location>
</feature>
<evidence type="ECO:0000256" key="6">
    <source>
        <dbReference type="ARBA" id="ARBA00023136"/>
    </source>
</evidence>
<feature type="binding site" evidence="7">
    <location>
        <position position="130"/>
    </location>
    <ligand>
        <name>a 1,2-diacyl-sn-glycero-3-phospho-(1'-sn-glycerol)</name>
        <dbReference type="ChEBI" id="CHEBI:64716"/>
    </ligand>
</feature>
<keyword evidence="6 7" id="KW-0472">Membrane</keyword>
<feature type="transmembrane region" description="Helical" evidence="7">
    <location>
        <begin position="13"/>
        <end position="35"/>
    </location>
</feature>
<comment type="function">
    <text evidence="7">Catalyzes the transfer of the diacylglyceryl group from phosphatidylglycerol to the sulfhydryl group of the N-terminal cysteine of a prolipoprotein, the first step in the formation of mature lipoproteins.</text>
</comment>
<keyword evidence="3 7" id="KW-0808">Transferase</keyword>
<dbReference type="Proteomes" id="UP001236559">
    <property type="component" value="Unassembled WGS sequence"/>
</dbReference>
<dbReference type="InterPro" id="IPR001640">
    <property type="entry name" value="Lgt"/>
</dbReference>
<dbReference type="RefSeq" id="WP_307495203.1">
    <property type="nucleotide sequence ID" value="NZ_JAUSTN010000006.1"/>
</dbReference>
<dbReference type="PANTHER" id="PTHR30589:SF0">
    <property type="entry name" value="PHOSPHATIDYLGLYCEROL--PROLIPOPROTEIN DIACYLGLYCERYL TRANSFERASE"/>
    <property type="match status" value="1"/>
</dbReference>
<evidence type="ECO:0000313" key="8">
    <source>
        <dbReference type="EMBL" id="MDQ0275253.1"/>
    </source>
</evidence>
<gene>
    <name evidence="7" type="primary">lgt</name>
    <name evidence="8" type="ORF">J2S72_001278</name>
</gene>
<sequence length="243" mass="27428">MNPVAFSIFGFNVMWYGILIALGAFIGVFIGDKLVEREGLTKNSASDFLIIALIPSIIGARLYYVIFEWDYYRQNLGKIFAIREGGLAIYGGIISGFIIAYFFCKKRNIKFKTFLDCLVPGLVFAQGLGRWGNFINGEAHGGPTNLPWAIMVDGVKVHPTFLYESLVDISLSLFLFFYLSKNKKFQGQIFATYLIVYGIARFFIEGLRTDSLYLGQFRISQLVSLVIILLGLIVYIKRSPETK</sequence>
<keyword evidence="4 7" id="KW-0812">Transmembrane</keyword>
<organism evidence="8 9">
    <name type="scientific">Peptoniphilus koenoeneniae</name>
    <dbReference type="NCBI Taxonomy" id="507751"/>
    <lineage>
        <taxon>Bacteria</taxon>
        <taxon>Bacillati</taxon>
        <taxon>Bacillota</taxon>
        <taxon>Tissierellia</taxon>
        <taxon>Tissierellales</taxon>
        <taxon>Peptoniphilaceae</taxon>
        <taxon>Peptoniphilus</taxon>
    </lineage>
</organism>
<comment type="similarity">
    <text evidence="1 7">Belongs to the Lgt family.</text>
</comment>
<evidence type="ECO:0000256" key="4">
    <source>
        <dbReference type="ARBA" id="ARBA00022692"/>
    </source>
</evidence>
<dbReference type="Pfam" id="PF01790">
    <property type="entry name" value="LGT"/>
    <property type="match status" value="1"/>
</dbReference>
<feature type="transmembrane region" description="Helical" evidence="7">
    <location>
        <begin position="216"/>
        <end position="236"/>
    </location>
</feature>
<feature type="transmembrane region" description="Helical" evidence="7">
    <location>
        <begin position="161"/>
        <end position="179"/>
    </location>
</feature>
<comment type="catalytic activity">
    <reaction evidence="7">
        <text>L-cysteinyl-[prolipoprotein] + a 1,2-diacyl-sn-glycero-3-phospho-(1'-sn-glycerol) = an S-1,2-diacyl-sn-glyceryl-L-cysteinyl-[prolipoprotein] + sn-glycerol 1-phosphate + H(+)</text>
        <dbReference type="Rhea" id="RHEA:56712"/>
        <dbReference type="Rhea" id="RHEA-COMP:14679"/>
        <dbReference type="Rhea" id="RHEA-COMP:14680"/>
        <dbReference type="ChEBI" id="CHEBI:15378"/>
        <dbReference type="ChEBI" id="CHEBI:29950"/>
        <dbReference type="ChEBI" id="CHEBI:57685"/>
        <dbReference type="ChEBI" id="CHEBI:64716"/>
        <dbReference type="ChEBI" id="CHEBI:140658"/>
        <dbReference type="EC" id="2.5.1.145"/>
    </reaction>
</comment>
<evidence type="ECO:0000256" key="7">
    <source>
        <dbReference type="HAMAP-Rule" id="MF_01147"/>
    </source>
</evidence>
<keyword evidence="2 7" id="KW-1003">Cell membrane</keyword>
<accession>A0ABU0AXU7</accession>
<dbReference type="EMBL" id="JAUSTN010000006">
    <property type="protein sequence ID" value="MDQ0275253.1"/>
    <property type="molecule type" value="Genomic_DNA"/>
</dbReference>
<dbReference type="PROSITE" id="PS01311">
    <property type="entry name" value="LGT"/>
    <property type="match status" value="1"/>
</dbReference>
<comment type="caution">
    <text evidence="8">The sequence shown here is derived from an EMBL/GenBank/DDBJ whole genome shotgun (WGS) entry which is preliminary data.</text>
</comment>
<name>A0ABU0AXU7_9FIRM</name>
<dbReference type="NCBIfam" id="TIGR00544">
    <property type="entry name" value="lgt"/>
    <property type="match status" value="1"/>
</dbReference>
<evidence type="ECO:0000256" key="1">
    <source>
        <dbReference type="ARBA" id="ARBA00007150"/>
    </source>
</evidence>
<keyword evidence="5 7" id="KW-1133">Transmembrane helix</keyword>
<dbReference type="EC" id="2.5.1.145" evidence="7"/>
<feature type="transmembrane region" description="Helical" evidence="7">
    <location>
        <begin position="47"/>
        <end position="67"/>
    </location>
</feature>
<dbReference type="HAMAP" id="MF_01147">
    <property type="entry name" value="Lgt"/>
    <property type="match status" value="1"/>
</dbReference>
<evidence type="ECO:0000313" key="9">
    <source>
        <dbReference type="Proteomes" id="UP001236559"/>
    </source>
</evidence>